<organism evidence="3 4">
    <name type="scientific">Novosphingobium capsulatum</name>
    <dbReference type="NCBI Taxonomy" id="13688"/>
    <lineage>
        <taxon>Bacteria</taxon>
        <taxon>Pseudomonadati</taxon>
        <taxon>Pseudomonadota</taxon>
        <taxon>Alphaproteobacteria</taxon>
        <taxon>Sphingomonadales</taxon>
        <taxon>Sphingomonadaceae</taxon>
        <taxon>Novosphingobium</taxon>
    </lineage>
</organism>
<feature type="signal peptide" evidence="1">
    <location>
        <begin position="1"/>
        <end position="26"/>
    </location>
</feature>
<dbReference type="Proteomes" id="UP001184150">
    <property type="component" value="Unassembled WGS sequence"/>
</dbReference>
<name>A0ABU1MGP5_9SPHN</name>
<accession>A0ABU1MGP5</accession>
<dbReference type="SUPFAM" id="SSF159664">
    <property type="entry name" value="CobE/GbiG C-terminal domain-like"/>
    <property type="match status" value="1"/>
</dbReference>
<proteinExistence type="predicted"/>
<sequence length="127" mass="12619">MTMIVAGLGFRAGAPLSALRAAFALAQEGLPAVTHLATAADKAPALAPLARALGLPLIPVAADAVQRCGTATQSAASLRTRGTGSLAEAAALTAAGPGAQLLCHRQISPDRMATCALAQGHAQETEQ</sequence>
<dbReference type="EMBL" id="JAVDRD010000001">
    <property type="protein sequence ID" value="MDR6509177.1"/>
    <property type="molecule type" value="Genomic_DNA"/>
</dbReference>
<keyword evidence="3" id="KW-0378">Hydrolase</keyword>
<feature type="domain" description="CobE/GbiG C-terminal" evidence="2">
    <location>
        <begin position="4"/>
        <end position="118"/>
    </location>
</feature>
<reference evidence="3 4" key="1">
    <citation type="submission" date="2023-07" db="EMBL/GenBank/DDBJ databases">
        <title>Sorghum-associated microbial communities from plants grown in Nebraska, USA.</title>
        <authorList>
            <person name="Schachtman D."/>
        </authorList>
    </citation>
    <scope>NUCLEOTIDE SEQUENCE [LARGE SCALE GENOMIC DNA]</scope>
    <source>
        <strain evidence="3 4">DS1027</strain>
    </source>
</reference>
<dbReference type="GO" id="GO:0043779">
    <property type="term" value="F:cobalt-precorrin-5A acetaldehyde-lyase activity"/>
    <property type="evidence" value="ECO:0007669"/>
    <property type="project" value="UniProtKB-EC"/>
</dbReference>
<dbReference type="Pfam" id="PF01890">
    <property type="entry name" value="CbiG_C"/>
    <property type="match status" value="1"/>
</dbReference>
<evidence type="ECO:0000256" key="1">
    <source>
        <dbReference type="SAM" id="SignalP"/>
    </source>
</evidence>
<dbReference type="InterPro" id="IPR002750">
    <property type="entry name" value="CobE/GbiG_C"/>
</dbReference>
<dbReference type="InterPro" id="IPR036518">
    <property type="entry name" value="CobE/GbiG_C_sf"/>
</dbReference>
<dbReference type="EC" id="3.7.1.12" evidence="3"/>
<gene>
    <name evidence="3" type="ORF">J2792_000017</name>
</gene>
<dbReference type="Gene3D" id="3.30.420.180">
    <property type="entry name" value="CobE/GbiG C-terminal domain"/>
    <property type="match status" value="1"/>
</dbReference>
<protein>
    <submittedName>
        <fullName evidence="3">Cobalt-precorrin 5A hydrolase</fullName>
        <ecNumber evidence="3">3.7.1.12</ecNumber>
    </submittedName>
</protein>
<comment type="caution">
    <text evidence="3">The sequence shown here is derived from an EMBL/GenBank/DDBJ whole genome shotgun (WGS) entry which is preliminary data.</text>
</comment>
<keyword evidence="1" id="KW-0732">Signal</keyword>
<evidence type="ECO:0000313" key="4">
    <source>
        <dbReference type="Proteomes" id="UP001184150"/>
    </source>
</evidence>
<evidence type="ECO:0000259" key="2">
    <source>
        <dbReference type="Pfam" id="PF01890"/>
    </source>
</evidence>
<keyword evidence="4" id="KW-1185">Reference proteome</keyword>
<feature type="chain" id="PRO_5046117436" evidence="1">
    <location>
        <begin position="27"/>
        <end position="127"/>
    </location>
</feature>
<evidence type="ECO:0000313" key="3">
    <source>
        <dbReference type="EMBL" id="MDR6509177.1"/>
    </source>
</evidence>